<protein>
    <submittedName>
        <fullName evidence="1">Uncharacterized protein</fullName>
    </submittedName>
</protein>
<proteinExistence type="predicted"/>
<dbReference type="Proteomes" id="UP000178377">
    <property type="component" value="Unassembled WGS sequence"/>
</dbReference>
<comment type="caution">
    <text evidence="1">The sequence shown here is derived from an EMBL/GenBank/DDBJ whole genome shotgun (WGS) entry which is preliminary data.</text>
</comment>
<sequence length="261" mass="29120">MEPIRNAVAITPVWNESLAMIQKFQEGVEKVRHKLTESGIGFRHFFLDDCALHLPDEYPILVRHTENQGLAKTLLDGYEATLGVKSAPDLVVRLDANEHDPLKIVEAVDHLSHAPADALFLPVWYWVESDPRPLMQQITAMIADFTRALSPINAPIVVSIYNQKFPMGFAAFRPELLRGILPLMHEGLKMSQEISGKPVTWGLDLLAILLAAEKAPGRIDFLFGGWAQPWAENRGPDKIAAQRKRAETMVDVAGRLGCKML</sequence>
<accession>A0A1F5PG66</accession>
<dbReference type="EMBL" id="MFEO01000027">
    <property type="protein sequence ID" value="OGE88957.1"/>
    <property type="molecule type" value="Genomic_DNA"/>
</dbReference>
<dbReference type="STRING" id="1817828.A2722_04415"/>
<organism evidence="1 2">
    <name type="scientific">Candidatus Doudnabacteria bacterium RIFCSPHIGHO2_01_FULL_50_11</name>
    <dbReference type="NCBI Taxonomy" id="1817828"/>
    <lineage>
        <taxon>Bacteria</taxon>
        <taxon>Candidatus Doudnaibacteriota</taxon>
    </lineage>
</organism>
<name>A0A1F5PG66_9BACT</name>
<dbReference type="AlphaFoldDB" id="A0A1F5PG66"/>
<gene>
    <name evidence="1" type="ORF">A2722_04415</name>
</gene>
<reference evidence="1 2" key="1">
    <citation type="journal article" date="2016" name="Nat. Commun.">
        <title>Thousands of microbial genomes shed light on interconnected biogeochemical processes in an aquifer system.</title>
        <authorList>
            <person name="Anantharaman K."/>
            <person name="Brown C.T."/>
            <person name="Hug L.A."/>
            <person name="Sharon I."/>
            <person name="Castelle C.J."/>
            <person name="Probst A.J."/>
            <person name="Thomas B.C."/>
            <person name="Singh A."/>
            <person name="Wilkins M.J."/>
            <person name="Karaoz U."/>
            <person name="Brodie E.L."/>
            <person name="Williams K.H."/>
            <person name="Hubbard S.S."/>
            <person name="Banfield J.F."/>
        </authorList>
    </citation>
    <scope>NUCLEOTIDE SEQUENCE [LARGE SCALE GENOMIC DNA]</scope>
</reference>
<dbReference type="SUPFAM" id="SSF53448">
    <property type="entry name" value="Nucleotide-diphospho-sugar transferases"/>
    <property type="match status" value="1"/>
</dbReference>
<dbReference type="InterPro" id="IPR029044">
    <property type="entry name" value="Nucleotide-diphossugar_trans"/>
</dbReference>
<evidence type="ECO:0000313" key="2">
    <source>
        <dbReference type="Proteomes" id="UP000178377"/>
    </source>
</evidence>
<evidence type="ECO:0000313" key="1">
    <source>
        <dbReference type="EMBL" id="OGE88957.1"/>
    </source>
</evidence>